<dbReference type="KEGG" id="sllo:ISP08_06220"/>
<keyword evidence="5" id="KW-1185">Reference proteome</keyword>
<evidence type="ECO:0000313" key="4">
    <source>
        <dbReference type="EMBL" id="QPM76290.1"/>
    </source>
</evidence>
<feature type="compositionally biased region" description="Polar residues" evidence="2">
    <location>
        <begin position="42"/>
        <end position="59"/>
    </location>
</feature>
<dbReference type="PANTHER" id="PTHR45266">
    <property type="entry name" value="OXALOACETATE DECARBOXYLASE ALPHA CHAIN"/>
    <property type="match status" value="1"/>
</dbReference>
<dbReference type="Pfam" id="PF00364">
    <property type="entry name" value="Biotin_lipoyl"/>
    <property type="match status" value="1"/>
</dbReference>
<accession>A0A7T1FAH1</accession>
<dbReference type="Proteomes" id="UP000594455">
    <property type="component" value="Chromosome"/>
</dbReference>
<dbReference type="InterPro" id="IPR011053">
    <property type="entry name" value="Single_hybrid_motif"/>
</dbReference>
<feature type="region of interest" description="Disordered" evidence="2">
    <location>
        <begin position="31"/>
        <end position="73"/>
    </location>
</feature>
<dbReference type="AlphaFoldDB" id="A0A7T1FAH1"/>
<dbReference type="InterPro" id="IPR001882">
    <property type="entry name" value="Biotin_BS"/>
</dbReference>
<dbReference type="InterPro" id="IPR000089">
    <property type="entry name" value="Biotin_lipoyl"/>
</dbReference>
<gene>
    <name evidence="4" type="ORF">ISP08_06220</name>
</gene>
<dbReference type="PANTHER" id="PTHR45266:SF3">
    <property type="entry name" value="OXALOACETATE DECARBOXYLASE ALPHA CHAIN"/>
    <property type="match status" value="1"/>
</dbReference>
<feature type="domain" description="Lipoyl-binding" evidence="3">
    <location>
        <begin position="65"/>
        <end position="148"/>
    </location>
</feature>
<protein>
    <submittedName>
        <fullName evidence="4">Acetyl-CoA carboxylase biotin carboxyl carrier protein subunit</fullName>
    </submittedName>
</protein>
<name>A0A7T1FAH1_9STAP</name>
<proteinExistence type="predicted"/>
<dbReference type="InterPro" id="IPR050709">
    <property type="entry name" value="Biotin_Carboxyl_Carrier/Decarb"/>
</dbReference>
<evidence type="ECO:0000259" key="3">
    <source>
        <dbReference type="PROSITE" id="PS50968"/>
    </source>
</evidence>
<dbReference type="PROSITE" id="PS00188">
    <property type="entry name" value="BIOTIN"/>
    <property type="match status" value="1"/>
</dbReference>
<dbReference type="PROSITE" id="PS50968">
    <property type="entry name" value="BIOTINYL_LIPOYL"/>
    <property type="match status" value="1"/>
</dbReference>
<dbReference type="RefSeq" id="WP_195718056.1">
    <property type="nucleotide sequence ID" value="NZ_CP064056.1"/>
</dbReference>
<dbReference type="SUPFAM" id="SSF51230">
    <property type="entry name" value="Single hybrid motif"/>
    <property type="match status" value="1"/>
</dbReference>
<sequence length="148" mass="16091">MNLEQIEKLITLVKDNEVKKFSYKDHSSEIDIDFTEPHSGGNAVQPSANVSSTGSGNNSAHDEESTEADNTKSINASMVGTFFLQDEKELTNPIIEVGSTVNKGDVIGYIEAMKVLNEVVSDVEGTVSEIVVDHGTQVEYNQTLIKVD</sequence>
<dbReference type="CDD" id="cd06850">
    <property type="entry name" value="biotinyl_domain"/>
    <property type="match status" value="1"/>
</dbReference>
<reference evidence="4 5" key="1">
    <citation type="submission" date="2020-10" db="EMBL/GenBank/DDBJ databases">
        <title>Closed genome sequences of Staphylococcus lloydii sp. nov. and Staphylococcus durrellii sp. nov. Isolated from Captive Fruit Bats (Pteropus livingstonii).</title>
        <authorList>
            <person name="Fountain K."/>
        </authorList>
    </citation>
    <scope>NUCLEOTIDE SEQUENCE [LARGE SCALE GENOMIC DNA]</scope>
    <source>
        <strain evidence="4 5">23_2_7_LY</strain>
    </source>
</reference>
<dbReference type="Gene3D" id="2.40.50.100">
    <property type="match status" value="1"/>
</dbReference>
<evidence type="ECO:0000313" key="5">
    <source>
        <dbReference type="Proteomes" id="UP000594455"/>
    </source>
</evidence>
<dbReference type="EMBL" id="CP064056">
    <property type="protein sequence ID" value="QPM76290.1"/>
    <property type="molecule type" value="Genomic_DNA"/>
</dbReference>
<keyword evidence="1" id="KW-0092">Biotin</keyword>
<evidence type="ECO:0000256" key="2">
    <source>
        <dbReference type="SAM" id="MobiDB-lite"/>
    </source>
</evidence>
<organism evidence="4 5">
    <name type="scientific">Staphylococcus lloydii</name>
    <dbReference type="NCBI Taxonomy" id="2781774"/>
    <lineage>
        <taxon>Bacteria</taxon>
        <taxon>Bacillati</taxon>
        <taxon>Bacillota</taxon>
        <taxon>Bacilli</taxon>
        <taxon>Bacillales</taxon>
        <taxon>Staphylococcaceae</taxon>
        <taxon>Staphylococcus</taxon>
    </lineage>
</organism>
<evidence type="ECO:0000256" key="1">
    <source>
        <dbReference type="ARBA" id="ARBA00023267"/>
    </source>
</evidence>